<protein>
    <submittedName>
        <fullName evidence="3">Uncharacterized protein LOC127751335</fullName>
    </submittedName>
</protein>
<sequence>MWRAILKMINAQSPSPVRRHQQEDVLGRDGGGSLSMPFSERELTPRRGRKFARPPGVRRGEIQGPQAPEVVRKGSRRQRQGPPGPDGVRQVHQLRGSQQRSTQRVWKP</sequence>
<evidence type="ECO:0000313" key="3">
    <source>
        <dbReference type="RefSeq" id="XP_052130712.1"/>
    </source>
</evidence>
<feature type="compositionally biased region" description="Polar residues" evidence="1">
    <location>
        <begin position="95"/>
        <end position="108"/>
    </location>
</feature>
<organism evidence="2 3">
    <name type="scientific">Frankliniella occidentalis</name>
    <name type="common">Western flower thrips</name>
    <name type="synonym">Euthrips occidentalis</name>
    <dbReference type="NCBI Taxonomy" id="133901"/>
    <lineage>
        <taxon>Eukaryota</taxon>
        <taxon>Metazoa</taxon>
        <taxon>Ecdysozoa</taxon>
        <taxon>Arthropoda</taxon>
        <taxon>Hexapoda</taxon>
        <taxon>Insecta</taxon>
        <taxon>Pterygota</taxon>
        <taxon>Neoptera</taxon>
        <taxon>Paraneoptera</taxon>
        <taxon>Thysanoptera</taxon>
        <taxon>Terebrantia</taxon>
        <taxon>Thripoidea</taxon>
        <taxon>Thripidae</taxon>
        <taxon>Frankliniella</taxon>
    </lineage>
</organism>
<accession>A0A9C6X7P9</accession>
<reference evidence="3" key="1">
    <citation type="submission" date="2025-08" db="UniProtKB">
        <authorList>
            <consortium name="RefSeq"/>
        </authorList>
    </citation>
    <scope>IDENTIFICATION</scope>
    <source>
        <tissue evidence="3">Whole organism</tissue>
    </source>
</reference>
<name>A0A9C6X7P9_FRAOC</name>
<feature type="region of interest" description="Disordered" evidence="1">
    <location>
        <begin position="9"/>
        <end position="108"/>
    </location>
</feature>
<dbReference type="Proteomes" id="UP000504606">
    <property type="component" value="Unplaced"/>
</dbReference>
<dbReference type="GeneID" id="127751335"/>
<dbReference type="RefSeq" id="XP_052130712.1">
    <property type="nucleotide sequence ID" value="XM_052274752.1"/>
</dbReference>
<gene>
    <name evidence="3" type="primary">LOC127751335</name>
</gene>
<evidence type="ECO:0000256" key="1">
    <source>
        <dbReference type="SAM" id="MobiDB-lite"/>
    </source>
</evidence>
<dbReference type="KEGG" id="foc:127751335"/>
<proteinExistence type="predicted"/>
<evidence type="ECO:0000313" key="2">
    <source>
        <dbReference type="Proteomes" id="UP000504606"/>
    </source>
</evidence>
<keyword evidence="2" id="KW-1185">Reference proteome</keyword>
<dbReference type="AlphaFoldDB" id="A0A9C6X7P9"/>